<dbReference type="WBParaSite" id="Gr19_v10_g5678.t1">
    <property type="protein sequence ID" value="Gr19_v10_g5678.t1"/>
    <property type="gene ID" value="Gr19_v10_g5678"/>
</dbReference>
<sequence length="147" mass="16910">MRDWINRTDGKTTYTTDGTIVYCQPCQQQVPSKRFSQLKQHDETGKHKSNFEHFVRPSGSVDVDELIASTKKVFSKAPSRVAKFRELCDLPLPPRPIITRWATWLRAALYYSEHLVPGPVGKVMQEKCGKSAWFCGENMFKCICHQM</sequence>
<evidence type="ECO:0000313" key="2">
    <source>
        <dbReference type="WBParaSite" id="Gr19_v10_g5678.t1"/>
    </source>
</evidence>
<organism evidence="1 2">
    <name type="scientific">Globodera rostochiensis</name>
    <name type="common">Golden nematode worm</name>
    <name type="synonym">Heterodera rostochiensis</name>
    <dbReference type="NCBI Taxonomy" id="31243"/>
    <lineage>
        <taxon>Eukaryota</taxon>
        <taxon>Metazoa</taxon>
        <taxon>Ecdysozoa</taxon>
        <taxon>Nematoda</taxon>
        <taxon>Chromadorea</taxon>
        <taxon>Rhabditida</taxon>
        <taxon>Tylenchina</taxon>
        <taxon>Tylenchomorpha</taxon>
        <taxon>Tylenchoidea</taxon>
        <taxon>Heteroderidae</taxon>
        <taxon>Heteroderinae</taxon>
        <taxon>Globodera</taxon>
    </lineage>
</organism>
<evidence type="ECO:0000313" key="1">
    <source>
        <dbReference type="Proteomes" id="UP000887572"/>
    </source>
</evidence>
<dbReference type="Proteomes" id="UP000887572">
    <property type="component" value="Unplaced"/>
</dbReference>
<accession>A0A914HYL0</accession>
<protein>
    <submittedName>
        <fullName evidence="2">Uncharacterized protein</fullName>
    </submittedName>
</protein>
<keyword evidence="1" id="KW-1185">Reference proteome</keyword>
<dbReference type="AlphaFoldDB" id="A0A914HYL0"/>
<name>A0A914HYL0_GLORO</name>
<proteinExistence type="predicted"/>
<reference evidence="2" key="1">
    <citation type="submission" date="2022-11" db="UniProtKB">
        <authorList>
            <consortium name="WormBaseParasite"/>
        </authorList>
    </citation>
    <scope>IDENTIFICATION</scope>
</reference>